<keyword evidence="5" id="KW-1185">Reference proteome</keyword>
<feature type="coiled-coil region" evidence="2">
    <location>
        <begin position="238"/>
        <end position="286"/>
    </location>
</feature>
<feature type="domain" description="Rad50/SbcC-type AAA" evidence="3">
    <location>
        <begin position="5"/>
        <end position="222"/>
    </location>
</feature>
<sequence>MIITKVQLINITTHKNNFIKFEEGTNLLMGPNGTGKSTVLTMIGYALFDMKLGNNQKSYVRVPSSKNNFGTVKIWISGKDKQEYCIERTIGKPNNKIIVSHSDTGAILTKIYNKANLRIWIQDQMGLSKNFSLSSIFEHAIGVNQGTFTAPFLMNPSDRSSIFAPLLNVHIYKNIYDKYREINNSFKDEIQNLEKEISFIEGELKGKDQITQQQIDINEKLRELRVSSISSITNFNRIKKKYDELVLIKEKLEKVRNDVERLEYKKKNLEDILDKNEVEINEAKSAKNICDDYRNDYLEYKELLKDERKLQEKYTLLNKYIGEKNHYNKSLIKLEGKLNQISNQIDKINKKSGLLPTLEKKFLRNKIIQKKIHNLVIQIESKTIMQKNLELLIQDNAKLKRKITKLQKTLKILPEIEKKCVLIETSNQKINELNQKIAVKEGEIKKLKQNKKDSKGGKCPFLLEKCKNIEGDSLEDYFQKKIDDEQDSIKKLKNNLKGLMEELENLKIEEGKLKQLERSQIELKQLEDQRKNNTVKINDLKENTSNKEKLEIHKNNLQEEQNILENDVKQYNIINENITKDLPELNQEKAEIEIEIVKSNKILEPFENQIKELVEVPNLLKEVRKNMNSRQDNFYAYKENVKTMKKLPKFKDERLEIKSKLQKNMKKLQSKEKEKLNLDRQYDDEQFLNLEQDKEKAKNDSIEIQADIKNQEIFLLDAMKKLENLSEKEKNLNQKNQDWNELKKISDFSEKIRIWFKEAQPKITEALMARINNTASELFRKITGDEAIQLKWQKDYDIHIITAHNPLRTFSQLSGGEQMSAALSVRLAVLKVLTKIDFAFFDEPTTNLDSEKRKNLSSCIQNIRGFKQLFVISHDDTFEENADFSIHFSKNDYDETVVTS</sequence>
<dbReference type="GO" id="GO:0016887">
    <property type="term" value="F:ATP hydrolysis activity"/>
    <property type="evidence" value="ECO:0007669"/>
    <property type="project" value="InterPro"/>
</dbReference>
<dbReference type="InterPro" id="IPR027417">
    <property type="entry name" value="P-loop_NTPase"/>
</dbReference>
<dbReference type="KEGG" id="psyt:DSAG12_03191"/>
<dbReference type="Pfam" id="PF13476">
    <property type="entry name" value="AAA_23"/>
    <property type="match status" value="1"/>
</dbReference>
<accession>A0A5B9DDN4</accession>
<reference evidence="4 5" key="1">
    <citation type="journal article" date="2020" name="Nature">
        <title>Isolation of an archaeon at the prokaryote-eukaryote interface.</title>
        <authorList>
            <person name="Imachi H."/>
            <person name="Nobu M.K."/>
            <person name="Nakahara N."/>
            <person name="Morono Y."/>
            <person name="Ogawara M."/>
            <person name="Takaki Y."/>
            <person name="Takano Y."/>
            <person name="Uematsu K."/>
            <person name="Ikuta T."/>
            <person name="Ito M."/>
            <person name="Matsui Y."/>
            <person name="Miyazaki M."/>
            <person name="Murata K."/>
            <person name="Saito Y."/>
            <person name="Sakai S."/>
            <person name="Song C."/>
            <person name="Tasumi E."/>
            <person name="Yamanaka Y."/>
            <person name="Yamaguchi T."/>
            <person name="Kamagata Y."/>
            <person name="Tamaki H."/>
            <person name="Takai K."/>
        </authorList>
    </citation>
    <scope>NUCLEOTIDE SEQUENCE [LARGE SCALE GENOMIC DNA]</scope>
    <source>
        <strain evidence="4 5">MK-D1</strain>
    </source>
</reference>
<proteinExistence type="predicted"/>
<protein>
    <submittedName>
        <fullName evidence="4">AAA family ATPase</fullName>
    </submittedName>
</protein>
<feature type="coiled-coil region" evidence="2">
    <location>
        <begin position="482"/>
        <end position="595"/>
    </location>
</feature>
<reference evidence="4 5" key="2">
    <citation type="journal article" date="2024" name="Int. J. Syst. Evol. Microbiol.">
        <title>Promethearchaeum syntrophicum gen. nov., sp. nov., an anaerobic, obligately syntrophic archaeon, the first isolate of the lineage 'Asgard' archaea, and proposal of the new archaeal phylum Promethearchaeota phyl. nov. and kingdom Promethearchaeati regn. nov.</title>
        <authorList>
            <person name="Imachi H."/>
            <person name="Nobu M.K."/>
            <person name="Kato S."/>
            <person name="Takaki Y."/>
            <person name="Miyazaki M."/>
            <person name="Miyata M."/>
            <person name="Ogawara M."/>
            <person name="Saito Y."/>
            <person name="Sakai S."/>
            <person name="Tahara Y.O."/>
            <person name="Takano Y."/>
            <person name="Tasumi E."/>
            <person name="Uematsu K."/>
            <person name="Yoshimura T."/>
            <person name="Itoh T."/>
            <person name="Ohkuma M."/>
            <person name="Takai K."/>
        </authorList>
    </citation>
    <scope>NUCLEOTIDE SEQUENCE [LARGE SCALE GENOMIC DNA]</scope>
    <source>
        <strain evidence="4 5">MK-D1</strain>
    </source>
</reference>
<dbReference type="EMBL" id="CP042905">
    <property type="protein sequence ID" value="QEE17358.1"/>
    <property type="molecule type" value="Genomic_DNA"/>
</dbReference>
<evidence type="ECO:0000256" key="1">
    <source>
        <dbReference type="ARBA" id="ARBA00023054"/>
    </source>
</evidence>
<evidence type="ECO:0000256" key="2">
    <source>
        <dbReference type="SAM" id="Coils"/>
    </source>
</evidence>
<dbReference type="PANTHER" id="PTHR32114">
    <property type="entry name" value="ABC TRANSPORTER ABCH.3"/>
    <property type="match status" value="1"/>
</dbReference>
<dbReference type="GO" id="GO:0006302">
    <property type="term" value="P:double-strand break repair"/>
    <property type="evidence" value="ECO:0007669"/>
    <property type="project" value="InterPro"/>
</dbReference>
<dbReference type="RefSeq" id="WP_147664254.1">
    <property type="nucleotide sequence ID" value="NZ_CP042905.2"/>
</dbReference>
<organism evidence="4 5">
    <name type="scientific">Promethearchaeum syntrophicum</name>
    <dbReference type="NCBI Taxonomy" id="2594042"/>
    <lineage>
        <taxon>Archaea</taxon>
        <taxon>Promethearchaeati</taxon>
        <taxon>Promethearchaeota</taxon>
        <taxon>Promethearchaeia</taxon>
        <taxon>Promethearchaeales</taxon>
        <taxon>Promethearchaeaceae</taxon>
        <taxon>Promethearchaeum</taxon>
    </lineage>
</organism>
<evidence type="ECO:0000259" key="3">
    <source>
        <dbReference type="Pfam" id="PF13476"/>
    </source>
</evidence>
<dbReference type="Gene3D" id="3.40.50.300">
    <property type="entry name" value="P-loop containing nucleotide triphosphate hydrolases"/>
    <property type="match status" value="2"/>
</dbReference>
<feature type="coiled-coil region" evidence="2">
    <location>
        <begin position="176"/>
        <end position="210"/>
    </location>
</feature>
<dbReference type="SUPFAM" id="SSF52540">
    <property type="entry name" value="P-loop containing nucleoside triphosphate hydrolases"/>
    <property type="match status" value="1"/>
</dbReference>
<evidence type="ECO:0000313" key="4">
    <source>
        <dbReference type="EMBL" id="QEE17358.1"/>
    </source>
</evidence>
<feature type="coiled-coil region" evidence="2">
    <location>
        <begin position="382"/>
        <end position="450"/>
    </location>
</feature>
<dbReference type="OrthoDB" id="25344at2157"/>
<dbReference type="Proteomes" id="UP000321408">
    <property type="component" value="Chromosome"/>
</dbReference>
<feature type="coiled-coil region" evidence="2">
    <location>
        <begin position="715"/>
        <end position="745"/>
    </location>
</feature>
<gene>
    <name evidence="4" type="ORF">DSAG12_03191</name>
</gene>
<name>A0A5B9DDN4_9ARCH</name>
<feature type="coiled-coil region" evidence="2">
    <location>
        <begin position="651"/>
        <end position="681"/>
    </location>
</feature>
<evidence type="ECO:0000313" key="5">
    <source>
        <dbReference type="Proteomes" id="UP000321408"/>
    </source>
</evidence>
<dbReference type="InterPro" id="IPR038729">
    <property type="entry name" value="Rad50/SbcC_AAA"/>
</dbReference>
<dbReference type="PANTHER" id="PTHR32114:SF2">
    <property type="entry name" value="ABC TRANSPORTER ABCH.3"/>
    <property type="match status" value="1"/>
</dbReference>
<dbReference type="AlphaFoldDB" id="A0A5B9DDN4"/>
<keyword evidence="1 2" id="KW-0175">Coiled coil</keyword>
<dbReference type="GeneID" id="41331161"/>